<accession>A0ABD2Q6S9</accession>
<evidence type="ECO:0000313" key="3">
    <source>
        <dbReference type="EMBL" id="KAL3314426.1"/>
    </source>
</evidence>
<protein>
    <submittedName>
        <fullName evidence="3">Uncharacterized protein</fullName>
    </submittedName>
</protein>
<dbReference type="Proteomes" id="UP001626550">
    <property type="component" value="Unassembled WGS sequence"/>
</dbReference>
<evidence type="ECO:0000313" key="4">
    <source>
        <dbReference type="Proteomes" id="UP001626550"/>
    </source>
</evidence>
<feature type="transmembrane region" description="Helical" evidence="2">
    <location>
        <begin position="184"/>
        <end position="211"/>
    </location>
</feature>
<comment type="caution">
    <text evidence="3">The sequence shown here is derived from an EMBL/GenBank/DDBJ whole genome shotgun (WGS) entry which is preliminary data.</text>
</comment>
<sequence>MQYINPANESAPAPSHFISENFNFDDAEYIDEEAMPAKKLSVVSPNGSTLPLLLNNNKASPNGSAELDFLKPDHSTTVSSKSPTHSINSPSKMSSKIKNQLAKVGDKWYLYKYRKSRGPSQNTRKPSVAFADYDISDKRSSAMSSVLLLFAMLEGICGFVLPISDAFSKASHKDSKKGDVEHKYYYEAFLLIQYTCSILSLMYLQGLIFYYDQKHNKQSIFMSNQVLMNRCNHEQSDADADSEEFDRLHADEYNKDCASSTSTANASSPVDKEEDYICERKSSFSSLQQFM</sequence>
<keyword evidence="2" id="KW-0472">Membrane</keyword>
<feature type="compositionally biased region" description="Polar residues" evidence="1">
    <location>
        <begin position="75"/>
        <end position="94"/>
    </location>
</feature>
<name>A0ABD2Q6S9_9PLAT</name>
<keyword evidence="2" id="KW-0812">Transmembrane</keyword>
<reference evidence="3 4" key="1">
    <citation type="submission" date="2024-11" db="EMBL/GenBank/DDBJ databases">
        <title>Adaptive evolution of stress response genes in parasites aligns with host niche diversity.</title>
        <authorList>
            <person name="Hahn C."/>
            <person name="Resl P."/>
        </authorList>
    </citation>
    <scope>NUCLEOTIDE SEQUENCE [LARGE SCALE GENOMIC DNA]</scope>
    <source>
        <strain evidence="3">EGGRZ-B1_66</strain>
        <tissue evidence="3">Body</tissue>
    </source>
</reference>
<dbReference type="AlphaFoldDB" id="A0ABD2Q6S9"/>
<feature type="transmembrane region" description="Helical" evidence="2">
    <location>
        <begin position="146"/>
        <end position="164"/>
    </location>
</feature>
<evidence type="ECO:0000256" key="1">
    <source>
        <dbReference type="SAM" id="MobiDB-lite"/>
    </source>
</evidence>
<keyword evidence="2" id="KW-1133">Transmembrane helix</keyword>
<feature type="compositionally biased region" description="Low complexity" evidence="1">
    <location>
        <begin position="258"/>
        <end position="268"/>
    </location>
</feature>
<feature type="region of interest" description="Disordered" evidence="1">
    <location>
        <begin position="71"/>
        <end position="94"/>
    </location>
</feature>
<dbReference type="EMBL" id="JBJKFK010001004">
    <property type="protein sequence ID" value="KAL3314426.1"/>
    <property type="molecule type" value="Genomic_DNA"/>
</dbReference>
<gene>
    <name evidence="3" type="ORF">Ciccas_006957</name>
</gene>
<feature type="region of interest" description="Disordered" evidence="1">
    <location>
        <begin position="255"/>
        <end position="275"/>
    </location>
</feature>
<proteinExistence type="predicted"/>
<evidence type="ECO:0000256" key="2">
    <source>
        <dbReference type="SAM" id="Phobius"/>
    </source>
</evidence>
<keyword evidence="4" id="KW-1185">Reference proteome</keyword>
<organism evidence="3 4">
    <name type="scientific">Cichlidogyrus casuarinus</name>
    <dbReference type="NCBI Taxonomy" id="1844966"/>
    <lineage>
        <taxon>Eukaryota</taxon>
        <taxon>Metazoa</taxon>
        <taxon>Spiralia</taxon>
        <taxon>Lophotrochozoa</taxon>
        <taxon>Platyhelminthes</taxon>
        <taxon>Monogenea</taxon>
        <taxon>Monopisthocotylea</taxon>
        <taxon>Dactylogyridea</taxon>
        <taxon>Ancyrocephalidae</taxon>
        <taxon>Cichlidogyrus</taxon>
    </lineage>
</organism>